<comment type="activity regulation">
    <text evidence="2">Allosterically activated by ADP and other diphosphonucleosides, and allosterically inhibited by phosphoenolpyruvate.</text>
</comment>
<keyword evidence="2" id="KW-0021">Allosteric enzyme</keyword>
<comment type="similarity">
    <text evidence="2">Belongs to the phosphofructokinase type A (PFKA) family. ATP-dependent PFK group I subfamily. Prokaryotic clade 'B1' sub-subfamily.</text>
</comment>
<keyword evidence="2 4" id="KW-0808">Transferase</keyword>
<comment type="catalytic activity">
    <reaction evidence="2">
        <text>beta-D-fructose 6-phosphate + ATP = beta-D-fructose 1,6-bisphosphate + ADP + H(+)</text>
        <dbReference type="Rhea" id="RHEA:16109"/>
        <dbReference type="ChEBI" id="CHEBI:15378"/>
        <dbReference type="ChEBI" id="CHEBI:30616"/>
        <dbReference type="ChEBI" id="CHEBI:32966"/>
        <dbReference type="ChEBI" id="CHEBI:57634"/>
        <dbReference type="ChEBI" id="CHEBI:456216"/>
        <dbReference type="EC" id="2.7.1.11"/>
    </reaction>
</comment>
<name>A0ABS6JDH7_9BACI</name>
<dbReference type="Proteomes" id="UP000784880">
    <property type="component" value="Unassembled WGS sequence"/>
</dbReference>
<feature type="binding site" description="in other chain" evidence="2">
    <location>
        <begin position="249"/>
        <end position="252"/>
    </location>
    <ligand>
        <name>substrate</name>
        <note>ligand shared between dimeric partners</note>
    </ligand>
</feature>
<feature type="active site" description="Proton acceptor" evidence="2">
    <location>
        <position position="127"/>
    </location>
</feature>
<keyword evidence="2" id="KW-0324">Glycolysis</keyword>
<dbReference type="PANTHER" id="PTHR13697:SF4">
    <property type="entry name" value="ATP-DEPENDENT 6-PHOSPHOFRUCTOKINASE"/>
    <property type="match status" value="1"/>
</dbReference>
<accession>A0ABS6JDH7</accession>
<evidence type="ECO:0000313" key="4">
    <source>
        <dbReference type="EMBL" id="MBU9711737.1"/>
    </source>
</evidence>
<feature type="binding site" evidence="2">
    <location>
        <position position="11"/>
    </location>
    <ligand>
        <name>ATP</name>
        <dbReference type="ChEBI" id="CHEBI:30616"/>
    </ligand>
</feature>
<comment type="caution">
    <text evidence="2">Lacks conserved residue(s) required for the propagation of feature annotation.</text>
</comment>
<dbReference type="InterPro" id="IPR012003">
    <property type="entry name" value="ATP_PFK_prok-type"/>
</dbReference>
<feature type="binding site" description="in other chain" evidence="2">
    <location>
        <position position="211"/>
    </location>
    <ligand>
        <name>ADP</name>
        <dbReference type="ChEBI" id="CHEBI:456216"/>
        <note>allosteric activator; ligand shared between dimeric partners</note>
    </ligand>
</feature>
<feature type="binding site" evidence="2">
    <location>
        <position position="103"/>
    </location>
    <ligand>
        <name>Mg(2+)</name>
        <dbReference type="ChEBI" id="CHEBI:18420"/>
        <note>catalytic</note>
    </ligand>
</feature>
<feature type="binding site" evidence="2">
    <location>
        <position position="243"/>
    </location>
    <ligand>
        <name>substrate</name>
        <note>ligand shared between dimeric partners</note>
    </ligand>
</feature>
<comment type="subunit">
    <text evidence="2">Homotetramer.</text>
</comment>
<feature type="binding site" description="in other chain" evidence="2">
    <location>
        <begin position="169"/>
        <end position="171"/>
    </location>
    <ligand>
        <name>substrate</name>
        <note>ligand shared between dimeric partners</note>
    </ligand>
</feature>
<dbReference type="InterPro" id="IPR000023">
    <property type="entry name" value="Phosphofructokinase_dom"/>
</dbReference>
<dbReference type="NCBIfam" id="TIGR02482">
    <property type="entry name" value="PFKA_ATP"/>
    <property type="match status" value="1"/>
</dbReference>
<feature type="binding site" evidence="2">
    <location>
        <begin position="21"/>
        <end position="25"/>
    </location>
    <ligand>
        <name>ADP</name>
        <dbReference type="ChEBI" id="CHEBI:456216"/>
        <note>allosteric activator; ligand shared between dimeric partners</note>
    </ligand>
</feature>
<keyword evidence="2" id="KW-0067">ATP-binding</keyword>
<feature type="binding site" description="in other chain" evidence="2">
    <location>
        <position position="222"/>
    </location>
    <ligand>
        <name>substrate</name>
        <note>ligand shared between dimeric partners</note>
    </ligand>
</feature>
<keyword evidence="2" id="KW-0460">Magnesium</keyword>
<protein>
    <recommendedName>
        <fullName evidence="2">ATP-dependent 6-phosphofructokinase</fullName>
        <shortName evidence="2">ATP-PFK</shortName>
        <shortName evidence="2">Phosphofructokinase</shortName>
        <ecNumber evidence="2">2.7.1.11</ecNumber>
    </recommendedName>
    <alternativeName>
        <fullName evidence="2">Phosphohexokinase</fullName>
    </alternativeName>
</protein>
<proteinExistence type="inferred from homology"/>
<keyword evidence="2" id="KW-0479">Metal-binding</keyword>
<keyword evidence="2" id="KW-0963">Cytoplasm</keyword>
<evidence type="ECO:0000256" key="1">
    <source>
        <dbReference type="ARBA" id="ARBA00002659"/>
    </source>
</evidence>
<dbReference type="HAMAP" id="MF_00339">
    <property type="entry name" value="Phosphofructokinase_I_B1"/>
    <property type="match status" value="1"/>
</dbReference>
<feature type="binding site" evidence="2">
    <location>
        <position position="162"/>
    </location>
    <ligand>
        <name>substrate</name>
        <note>ligand shared between dimeric partners</note>
    </ligand>
</feature>
<organism evidence="4 5">
    <name type="scientific">Evansella tamaricis</name>
    <dbReference type="NCBI Taxonomy" id="2069301"/>
    <lineage>
        <taxon>Bacteria</taxon>
        <taxon>Bacillati</taxon>
        <taxon>Bacillota</taxon>
        <taxon>Bacilli</taxon>
        <taxon>Bacillales</taxon>
        <taxon>Bacillaceae</taxon>
        <taxon>Evansella</taxon>
    </lineage>
</organism>
<gene>
    <name evidence="2 4" type="primary">pfkA</name>
    <name evidence="4" type="ORF">KS419_08315</name>
</gene>
<feature type="binding site" description="in other chain" evidence="2">
    <location>
        <begin position="185"/>
        <end position="187"/>
    </location>
    <ligand>
        <name>ADP</name>
        <dbReference type="ChEBI" id="CHEBI:456216"/>
        <note>allosteric activator; ligand shared between dimeric partners</note>
    </ligand>
</feature>
<dbReference type="Pfam" id="PF00365">
    <property type="entry name" value="PFK"/>
    <property type="match status" value="1"/>
</dbReference>
<comment type="pathway">
    <text evidence="2">Carbohydrate degradation; glycolysis; D-glyceraldehyde 3-phosphate and glycerone phosphate from D-glucose: step 3/4.</text>
</comment>
<comment type="cofactor">
    <cofactor evidence="2">
        <name>Mg(2+)</name>
        <dbReference type="ChEBI" id="CHEBI:18420"/>
    </cofactor>
</comment>
<keyword evidence="2" id="KW-0418">Kinase</keyword>
<feature type="binding site" description="in other chain" evidence="2">
    <location>
        <begin position="125"/>
        <end position="127"/>
    </location>
    <ligand>
        <name>substrate</name>
        <note>ligand shared between dimeric partners</note>
    </ligand>
</feature>
<dbReference type="NCBIfam" id="NF002872">
    <property type="entry name" value="PRK03202.1"/>
    <property type="match status" value="1"/>
</dbReference>
<evidence type="ECO:0000259" key="3">
    <source>
        <dbReference type="Pfam" id="PF00365"/>
    </source>
</evidence>
<feature type="binding site" evidence="2">
    <location>
        <begin position="102"/>
        <end position="105"/>
    </location>
    <ligand>
        <name>ATP</name>
        <dbReference type="ChEBI" id="CHEBI:30616"/>
    </ligand>
</feature>
<feature type="binding site" evidence="2">
    <location>
        <begin position="72"/>
        <end position="73"/>
    </location>
    <ligand>
        <name>ATP</name>
        <dbReference type="ChEBI" id="CHEBI:30616"/>
    </ligand>
</feature>
<evidence type="ECO:0000313" key="5">
    <source>
        <dbReference type="Proteomes" id="UP000784880"/>
    </source>
</evidence>
<comment type="caution">
    <text evidence="4">The sequence shown here is derived from an EMBL/GenBank/DDBJ whole genome shotgun (WGS) entry which is preliminary data.</text>
</comment>
<dbReference type="PANTHER" id="PTHR13697">
    <property type="entry name" value="PHOSPHOFRUCTOKINASE"/>
    <property type="match status" value="1"/>
</dbReference>
<evidence type="ECO:0000256" key="2">
    <source>
        <dbReference type="HAMAP-Rule" id="MF_00339"/>
    </source>
</evidence>
<keyword evidence="5" id="KW-1185">Reference proteome</keyword>
<feature type="binding site" description="in other chain" evidence="2">
    <location>
        <position position="154"/>
    </location>
    <ligand>
        <name>ADP</name>
        <dbReference type="ChEBI" id="CHEBI:456216"/>
        <note>allosteric activator; ligand shared between dimeric partners</note>
    </ligand>
</feature>
<dbReference type="EC" id="2.7.1.11" evidence="2"/>
<sequence>MKRIGVLTSGGDSPGMNPAIRAVVKKAIYHGLEVYGIYRGYEGLMEGDIKKLELKDVGSIIHRGGTILYSARSERFKTEEGQQKGVEVLKEHGIEGLVVIGGDGSYRGANQLHKKGIPTIGLPGTIDNDINGTEYTLGFSTAVNTVMEAVDKIRDTATSHERIFVIEVMGRDAGDIAAWSGLATGAESIFIPENSSEKPEMINRLTAGFQRGKKHSIVIVAEGVGSGEEFAKYIAENSNYEPRVTVLGYVQRGGSPVAYDRILGTTLGSRAVELLMEGISGKALGMEKSEISIHDFDYVFSPESKVTDPIVKLAKLSTELSI</sequence>
<feature type="domain" description="Phosphofructokinase" evidence="3">
    <location>
        <begin position="3"/>
        <end position="275"/>
    </location>
</feature>
<dbReference type="PIRSF" id="PIRSF000532">
    <property type="entry name" value="ATP_PFK_prok"/>
    <property type="match status" value="1"/>
</dbReference>
<comment type="function">
    <text evidence="1 2">Catalyzes the phosphorylation of D-fructose 6-phosphate to fructose 1,6-bisphosphate by ATP, the first committing step of glycolysis.</text>
</comment>
<feature type="binding site" description="in other chain" evidence="2">
    <location>
        <begin position="213"/>
        <end position="215"/>
    </location>
    <ligand>
        <name>ADP</name>
        <dbReference type="ChEBI" id="CHEBI:456216"/>
        <note>allosteric activator; ligand shared between dimeric partners</note>
    </ligand>
</feature>
<comment type="subcellular location">
    <subcellularLocation>
        <location evidence="2">Cytoplasm</location>
    </subcellularLocation>
</comment>
<keyword evidence="2" id="KW-0547">Nucleotide-binding</keyword>
<dbReference type="GO" id="GO:0003872">
    <property type="term" value="F:6-phosphofructokinase activity"/>
    <property type="evidence" value="ECO:0007669"/>
    <property type="project" value="UniProtKB-EC"/>
</dbReference>
<reference evidence="4 5" key="1">
    <citation type="submission" date="2021-06" db="EMBL/GenBank/DDBJ databases">
        <title>Bacillus sp. RD4P76, an endophyte from a halophyte.</title>
        <authorList>
            <person name="Sun J.-Q."/>
        </authorList>
    </citation>
    <scope>NUCLEOTIDE SEQUENCE [LARGE SCALE GENOMIC DNA]</scope>
    <source>
        <strain evidence="4 5">CGMCC 1.15917</strain>
    </source>
</reference>
<dbReference type="EMBL" id="JAHQCS010000082">
    <property type="protein sequence ID" value="MBU9711737.1"/>
    <property type="molecule type" value="Genomic_DNA"/>
</dbReference>
<dbReference type="RefSeq" id="WP_217065766.1">
    <property type="nucleotide sequence ID" value="NZ_JAHQCS010000082.1"/>
</dbReference>
<dbReference type="InterPro" id="IPR012828">
    <property type="entry name" value="PFKA_ATP_prok"/>
</dbReference>